<evidence type="ECO:0000313" key="3">
    <source>
        <dbReference type="EMBL" id="VVN19347.1"/>
    </source>
</evidence>
<dbReference type="EMBL" id="CABVGX010000041">
    <property type="protein sequence ID" value="VVN19347.1"/>
    <property type="molecule type" value="Genomic_DNA"/>
</dbReference>
<sequence length="72" mass="7760" precursor="true">MNMFVRGVVLLKVLVLLALGSSSAWAECPDHDKQALNGQSTYSEMMIAGTTTDTDDQSDDGDDSMDDDDSQT</sequence>
<feature type="chain" id="PRO_5023076941" description="Secreted protein" evidence="2">
    <location>
        <begin position="27"/>
        <end position="72"/>
    </location>
</feature>
<feature type="region of interest" description="Disordered" evidence="1">
    <location>
        <begin position="33"/>
        <end position="72"/>
    </location>
</feature>
<reference evidence="3 4" key="1">
    <citation type="submission" date="2019-09" db="EMBL/GenBank/DDBJ databases">
        <authorList>
            <person name="Chandra G."/>
            <person name="Truman W A."/>
        </authorList>
    </citation>
    <scope>NUCLEOTIDE SEQUENCE [LARGE SCALE GENOMIC DNA]</scope>
    <source>
        <strain evidence="3">PS645</strain>
    </source>
</reference>
<evidence type="ECO:0000313" key="4">
    <source>
        <dbReference type="Proteomes" id="UP000325607"/>
    </source>
</evidence>
<dbReference type="RefSeq" id="WP_150582161.1">
    <property type="nucleotide sequence ID" value="NZ_CABVGX010000041.1"/>
</dbReference>
<dbReference type="AlphaFoldDB" id="A0A5E6VND8"/>
<feature type="signal peptide" evidence="2">
    <location>
        <begin position="1"/>
        <end position="26"/>
    </location>
</feature>
<protein>
    <recommendedName>
        <fullName evidence="5">Secreted protein</fullName>
    </recommendedName>
</protein>
<accession>A0A5E6VND8</accession>
<keyword evidence="2" id="KW-0732">Signal</keyword>
<dbReference type="Proteomes" id="UP000325607">
    <property type="component" value="Unassembled WGS sequence"/>
</dbReference>
<organism evidence="3 4">
    <name type="scientific">Pseudomonas fluorescens</name>
    <dbReference type="NCBI Taxonomy" id="294"/>
    <lineage>
        <taxon>Bacteria</taxon>
        <taxon>Pseudomonadati</taxon>
        <taxon>Pseudomonadota</taxon>
        <taxon>Gammaproteobacteria</taxon>
        <taxon>Pseudomonadales</taxon>
        <taxon>Pseudomonadaceae</taxon>
        <taxon>Pseudomonas</taxon>
    </lineage>
</organism>
<feature type="compositionally biased region" description="Acidic residues" evidence="1">
    <location>
        <begin position="53"/>
        <end position="72"/>
    </location>
</feature>
<evidence type="ECO:0000256" key="1">
    <source>
        <dbReference type="SAM" id="MobiDB-lite"/>
    </source>
</evidence>
<proteinExistence type="predicted"/>
<name>A0A5E6VND8_PSEFL</name>
<evidence type="ECO:0000256" key="2">
    <source>
        <dbReference type="SAM" id="SignalP"/>
    </source>
</evidence>
<gene>
    <name evidence="3" type="ORF">PS645_04218</name>
</gene>
<evidence type="ECO:0008006" key="5">
    <source>
        <dbReference type="Google" id="ProtNLM"/>
    </source>
</evidence>